<dbReference type="AlphaFoldDB" id="A0A914WSE6"/>
<evidence type="ECO:0000313" key="2">
    <source>
        <dbReference type="Proteomes" id="UP000887566"/>
    </source>
</evidence>
<feature type="compositionally biased region" description="Low complexity" evidence="1">
    <location>
        <begin position="93"/>
        <end position="115"/>
    </location>
</feature>
<reference evidence="3" key="1">
    <citation type="submission" date="2022-11" db="UniProtKB">
        <authorList>
            <consortium name="WormBaseParasite"/>
        </authorList>
    </citation>
    <scope>IDENTIFICATION</scope>
</reference>
<feature type="region of interest" description="Disordered" evidence="1">
    <location>
        <begin position="309"/>
        <end position="329"/>
    </location>
</feature>
<proteinExistence type="predicted"/>
<dbReference type="Proteomes" id="UP000887566">
    <property type="component" value="Unplaced"/>
</dbReference>
<evidence type="ECO:0000313" key="3">
    <source>
        <dbReference type="WBParaSite" id="PSAMB.scaffold507size54856.g6499.t1"/>
    </source>
</evidence>
<sequence>MATYSLQAASPPAYITAHPYVSSHRAQFDTYDPPVATALPATNGHRNNQGSDCGSSSGLGGMKQEGGVSDDSASNHDGGSEDMAASIDVIPVSSKESAASSGKGSSTGTSPTGPTRTVNSVKTRSSPKRQRTPLHIQATPSTSAGAGDVLTLGATTTGSTASGSVVSLNGSTEYAATVTPTYPPPMSVYPRLMSAVPNHPPPPLYTMTVSSAGQIDICQNRPTTNGGATGAPLHSNAQASSNGAVTGSTTTTTGQNASATSSTTGGRNSASPGDAVGQSQPAGPVSSGPQRTSNDLYVHVQPGETLAIRVGSDIQQISGPRDRPDRGRNRLGSAVVATHAPACRLAVRGVRTPRQATAVVVEGTARLSLSVHSSIEMGRGADNSNDYNDRMTYTTRTLLMAVVCRVARRPPTLALASVGVVEHLQPGSKVRLRFRLPRSCLMTDRLVVHAAHTHHHVRVAVDR</sequence>
<evidence type="ECO:0000256" key="1">
    <source>
        <dbReference type="SAM" id="MobiDB-lite"/>
    </source>
</evidence>
<accession>A0A914WSE6</accession>
<organism evidence="2 3">
    <name type="scientific">Plectus sambesii</name>
    <dbReference type="NCBI Taxonomy" id="2011161"/>
    <lineage>
        <taxon>Eukaryota</taxon>
        <taxon>Metazoa</taxon>
        <taxon>Ecdysozoa</taxon>
        <taxon>Nematoda</taxon>
        <taxon>Chromadorea</taxon>
        <taxon>Plectida</taxon>
        <taxon>Plectina</taxon>
        <taxon>Plectoidea</taxon>
        <taxon>Plectidae</taxon>
        <taxon>Plectus</taxon>
    </lineage>
</organism>
<protein>
    <submittedName>
        <fullName evidence="3">Uncharacterized protein</fullName>
    </submittedName>
</protein>
<dbReference type="WBParaSite" id="PSAMB.scaffold507size54856.g6499.t1">
    <property type="protein sequence ID" value="PSAMB.scaffold507size54856.g6499.t1"/>
    <property type="gene ID" value="PSAMB.scaffold507size54856.g6499"/>
</dbReference>
<feature type="compositionally biased region" description="Low complexity" evidence="1">
    <location>
        <begin position="239"/>
        <end position="271"/>
    </location>
</feature>
<feature type="region of interest" description="Disordered" evidence="1">
    <location>
        <begin position="218"/>
        <end position="295"/>
    </location>
</feature>
<feature type="region of interest" description="Disordered" evidence="1">
    <location>
        <begin position="33"/>
        <end position="150"/>
    </location>
</feature>
<feature type="compositionally biased region" description="Polar residues" evidence="1">
    <location>
        <begin position="277"/>
        <end position="295"/>
    </location>
</feature>
<keyword evidence="2" id="KW-1185">Reference proteome</keyword>
<name>A0A914WSE6_9BILA</name>